<protein>
    <submittedName>
        <fullName evidence="1">Uncharacterized protein</fullName>
    </submittedName>
</protein>
<proteinExistence type="predicted"/>
<accession>A0A386HRP9</accession>
<sequence>MKKNLTHIIVFILLILLSNTKVLSQKVGGKLYTMSGIGFSFPMGKTNDYFKPKFSTTLGLNIDIGKKGFFLYPQVDFHAYSFFQQIPADSGNSYLVNKSRATTYLLNLAVGYRKNIQKKMSLYGYAGGGGGLILNPHIKVEENQATATLKNKSISMPIVEAGVGAEYNLGSVCLFIETSFMHGLNKIQGRPFNSVPVCFGIKPDIHKLLKKRK</sequence>
<organism evidence="1 2">
    <name type="scientific">Arachidicoccus soli</name>
    <dbReference type="NCBI Taxonomy" id="2341117"/>
    <lineage>
        <taxon>Bacteria</taxon>
        <taxon>Pseudomonadati</taxon>
        <taxon>Bacteroidota</taxon>
        <taxon>Chitinophagia</taxon>
        <taxon>Chitinophagales</taxon>
        <taxon>Chitinophagaceae</taxon>
        <taxon>Arachidicoccus</taxon>
    </lineage>
</organism>
<dbReference type="EMBL" id="CP032489">
    <property type="protein sequence ID" value="AYD48362.1"/>
    <property type="molecule type" value="Genomic_DNA"/>
</dbReference>
<reference evidence="1 2" key="1">
    <citation type="submission" date="2018-09" db="EMBL/GenBank/DDBJ databases">
        <title>Arachidicoccus sp. nov., a bacterium isolated from soil.</title>
        <authorList>
            <person name="Weon H.-Y."/>
            <person name="Kwon S.-W."/>
            <person name="Lee S.A."/>
        </authorList>
    </citation>
    <scope>NUCLEOTIDE SEQUENCE [LARGE SCALE GENOMIC DNA]</scope>
    <source>
        <strain evidence="1 2">KIS59-12</strain>
    </source>
</reference>
<dbReference type="Proteomes" id="UP000266118">
    <property type="component" value="Chromosome"/>
</dbReference>
<dbReference type="OrthoDB" id="790079at2"/>
<name>A0A386HRP9_9BACT</name>
<dbReference type="AlphaFoldDB" id="A0A386HRP9"/>
<evidence type="ECO:0000313" key="1">
    <source>
        <dbReference type="EMBL" id="AYD48362.1"/>
    </source>
</evidence>
<gene>
    <name evidence="1" type="ORF">D6B99_12580</name>
</gene>
<evidence type="ECO:0000313" key="2">
    <source>
        <dbReference type="Proteomes" id="UP000266118"/>
    </source>
</evidence>
<dbReference type="KEGG" id="ark:D6B99_12580"/>
<dbReference type="RefSeq" id="WP_119989019.1">
    <property type="nucleotide sequence ID" value="NZ_CP032489.1"/>
</dbReference>
<keyword evidence="2" id="KW-1185">Reference proteome</keyword>